<organism evidence="1">
    <name type="scientific">bioreactor metagenome</name>
    <dbReference type="NCBI Taxonomy" id="1076179"/>
    <lineage>
        <taxon>unclassified sequences</taxon>
        <taxon>metagenomes</taxon>
        <taxon>ecological metagenomes</taxon>
    </lineage>
</organism>
<dbReference type="EMBL" id="VSSQ01003819">
    <property type="protein sequence ID" value="MPM22477.1"/>
    <property type="molecule type" value="Genomic_DNA"/>
</dbReference>
<protein>
    <submittedName>
        <fullName evidence="1">Uncharacterized protein</fullName>
    </submittedName>
</protein>
<reference evidence="1" key="1">
    <citation type="submission" date="2019-08" db="EMBL/GenBank/DDBJ databases">
        <authorList>
            <person name="Kucharzyk K."/>
            <person name="Murdoch R.W."/>
            <person name="Higgins S."/>
            <person name="Loffler F."/>
        </authorList>
    </citation>
    <scope>NUCLEOTIDE SEQUENCE</scope>
</reference>
<proteinExistence type="predicted"/>
<sequence length="257" mass="28617">MPRLSDNAQFKQIAGGEYGALCHGYLAQPEAVPVVQVDDGVHIVDGPRPDHFHGAARVFLGRLEDELHGAVEGAFDLRQDSSRAQHERHVAVVPAGVHHAVDFRTVRNAGGFFYGKRVQTGAQRDGRAGYPAAQISDDTCAADTCYDLKAQTAKVIRNLFCGAVFAKTELGAAVQVFSEIHQLGQDLQDFILHLFQWKDLLFRISKFFMSSYHTVSAMKTDELSILFVTIGRESVLKKPRHWFLSVPLFTSFHLYCE</sequence>
<evidence type="ECO:0000313" key="1">
    <source>
        <dbReference type="EMBL" id="MPM22477.1"/>
    </source>
</evidence>
<gene>
    <name evidence="1" type="ORF">SDC9_68932</name>
</gene>
<name>A0A644Y2V3_9ZZZZ</name>
<dbReference type="AlphaFoldDB" id="A0A644Y2V3"/>
<comment type="caution">
    <text evidence="1">The sequence shown here is derived from an EMBL/GenBank/DDBJ whole genome shotgun (WGS) entry which is preliminary data.</text>
</comment>
<accession>A0A644Y2V3</accession>